<gene>
    <name evidence="3" type="ORF">NCTC8081_00559</name>
</gene>
<sequence>MCSILNVPRSTYYSKKNPKKSEREIENEKLKRAILKYYKESKCRYRAPKIKIMLSKNGFNISIKRTQRLMRELGIKSIIIKNIDQHLRKSRKKV</sequence>
<feature type="domain" description="HTH-like" evidence="2">
    <location>
        <begin position="27"/>
        <end position="79"/>
    </location>
</feature>
<organism evidence="3 4">
    <name type="scientific">Clostridium perfringens</name>
    <dbReference type="NCBI Taxonomy" id="1502"/>
    <lineage>
        <taxon>Bacteria</taxon>
        <taxon>Bacillati</taxon>
        <taxon>Bacillota</taxon>
        <taxon>Clostridia</taxon>
        <taxon>Eubacteriales</taxon>
        <taxon>Clostridiaceae</taxon>
        <taxon>Clostridium</taxon>
    </lineage>
</organism>
<evidence type="ECO:0000313" key="4">
    <source>
        <dbReference type="Proteomes" id="UP000250234"/>
    </source>
</evidence>
<dbReference type="EMBL" id="UAWO01000002">
    <property type="protein sequence ID" value="SQC06449.1"/>
    <property type="molecule type" value="Genomic_DNA"/>
</dbReference>
<feature type="region of interest" description="Disordered" evidence="1">
    <location>
        <begin position="1"/>
        <end position="24"/>
    </location>
</feature>
<accession>A0A2X3E3V6</accession>
<proteinExistence type="predicted"/>
<protein>
    <submittedName>
        <fullName evidence="3">Integrase catalytic subunit</fullName>
    </submittedName>
</protein>
<dbReference type="Proteomes" id="UP000250234">
    <property type="component" value="Unassembled WGS sequence"/>
</dbReference>
<dbReference type="Pfam" id="PF13276">
    <property type="entry name" value="HTH_21"/>
    <property type="match status" value="1"/>
</dbReference>
<dbReference type="RefSeq" id="WP_111945308.1">
    <property type="nucleotide sequence ID" value="NZ_CATNYA010000112.1"/>
</dbReference>
<reference evidence="3 4" key="1">
    <citation type="submission" date="2018-06" db="EMBL/GenBank/DDBJ databases">
        <authorList>
            <consortium name="Pathogen Informatics"/>
            <person name="Doyle S."/>
        </authorList>
    </citation>
    <scope>NUCLEOTIDE SEQUENCE [LARGE SCALE GENOMIC DNA]</scope>
    <source>
        <strain evidence="3 4">NCTC8081</strain>
    </source>
</reference>
<dbReference type="InterPro" id="IPR050900">
    <property type="entry name" value="Transposase_IS3/IS150/IS904"/>
</dbReference>
<dbReference type="PANTHER" id="PTHR46889">
    <property type="entry name" value="TRANSPOSASE INSF FOR INSERTION SEQUENCE IS3B-RELATED"/>
    <property type="match status" value="1"/>
</dbReference>
<name>A0A2X3E3V6_CLOPF</name>
<dbReference type="InterPro" id="IPR025948">
    <property type="entry name" value="HTH-like_dom"/>
</dbReference>
<dbReference type="AlphaFoldDB" id="A0A2X3E3V6"/>
<evidence type="ECO:0000313" key="3">
    <source>
        <dbReference type="EMBL" id="SQC06449.1"/>
    </source>
</evidence>
<evidence type="ECO:0000259" key="2">
    <source>
        <dbReference type="Pfam" id="PF13276"/>
    </source>
</evidence>
<evidence type="ECO:0000256" key="1">
    <source>
        <dbReference type="SAM" id="MobiDB-lite"/>
    </source>
</evidence>